<dbReference type="EMBL" id="BLVP01000006">
    <property type="protein sequence ID" value="GFM36425.1"/>
    <property type="molecule type" value="Genomic_DNA"/>
</dbReference>
<dbReference type="RefSeq" id="WP_174409106.1">
    <property type="nucleotide sequence ID" value="NZ_BLVP01000006.1"/>
</dbReference>
<organism evidence="2 3">
    <name type="scientific">Desulfovibrio psychrotolerans</name>
    <dbReference type="NCBI Taxonomy" id="415242"/>
    <lineage>
        <taxon>Bacteria</taxon>
        <taxon>Pseudomonadati</taxon>
        <taxon>Thermodesulfobacteriota</taxon>
        <taxon>Desulfovibrionia</taxon>
        <taxon>Desulfovibrionales</taxon>
        <taxon>Desulfovibrionaceae</taxon>
        <taxon>Desulfovibrio</taxon>
    </lineage>
</organism>
<accession>A0A7J0BTG7</accession>
<dbReference type="Pfam" id="PF13450">
    <property type="entry name" value="NAD_binding_8"/>
    <property type="match status" value="1"/>
</dbReference>
<protein>
    <submittedName>
        <fullName evidence="2">Amine oxidase</fullName>
    </submittedName>
</protein>
<dbReference type="SUPFAM" id="SSF51971">
    <property type="entry name" value="Nucleotide-binding domain"/>
    <property type="match status" value="1"/>
</dbReference>
<dbReference type="InterPro" id="IPR036188">
    <property type="entry name" value="FAD/NAD-bd_sf"/>
</dbReference>
<keyword evidence="3" id="KW-1185">Reference proteome</keyword>
<proteinExistence type="inferred from homology"/>
<evidence type="ECO:0000313" key="2">
    <source>
        <dbReference type="EMBL" id="GFM36425.1"/>
    </source>
</evidence>
<dbReference type="PANTHER" id="PTHR43734">
    <property type="entry name" value="PHYTOENE DESATURASE"/>
    <property type="match status" value="1"/>
</dbReference>
<dbReference type="AlphaFoldDB" id="A0A7J0BTG7"/>
<name>A0A7J0BTG7_9BACT</name>
<evidence type="ECO:0000313" key="3">
    <source>
        <dbReference type="Proteomes" id="UP000503820"/>
    </source>
</evidence>
<sequence length="450" mass="51312">MHVKYLIIGAGPTGLGAGHRLRELGETSVLLLEKNAYTGGLAASFKDSAGFTWDLGGHVVFSHYAYFDRLIEDLLGDAYLEHQRIAMVRMLERWVPYPFQNNLRHLPREVQWEIVEAMLPGRRPEKQPANFREWMDVVFGAGIAKYFMVPYNFKVWATPAEMMAYHWIGERVSVVNLEMVLKNLILELDNKSWGPNNVFRFPLFGGTGEIFTRLGDRLGDMVRRNTEVVAVDAQAKVAETSQGERITYEYLLNTGPLDQFVLQSLNTPNGELREAAGRLAHNSVFVAGVGVDGMRDDPTCWMYFPEDNAPFYRVTNFHNYSPNNAAKPGASRALMCEISYSRHKKEDLSQLMESTVQGLVNTALMDEKDRDNILSRWSCELEYGYPVPTLERDPALRVLQPWLESRDIYSRGRFGGWQYEAANMDHSVMQGVEWAERMVLGNQETTYVVK</sequence>
<dbReference type="Gene3D" id="3.50.50.60">
    <property type="entry name" value="FAD/NAD(P)-binding domain"/>
    <property type="match status" value="1"/>
</dbReference>
<reference evidence="2 3" key="1">
    <citation type="submission" date="2020-05" db="EMBL/GenBank/DDBJ databases">
        <title>Draft genome sequence of Desulfovibrio psychrotolerans JS1T.</title>
        <authorList>
            <person name="Ueno A."/>
            <person name="Tamazawa S."/>
            <person name="Tamamura S."/>
            <person name="Murakami T."/>
            <person name="Kiyama T."/>
            <person name="Inomata H."/>
            <person name="Amano Y."/>
            <person name="Miyakawa K."/>
            <person name="Tamaki H."/>
            <person name="Naganuma T."/>
            <person name="Kaneko K."/>
        </authorList>
    </citation>
    <scope>NUCLEOTIDE SEQUENCE [LARGE SCALE GENOMIC DNA]</scope>
    <source>
        <strain evidence="2 3">JS1</strain>
    </source>
</reference>
<comment type="caution">
    <text evidence="2">The sequence shown here is derived from an EMBL/GenBank/DDBJ whole genome shotgun (WGS) entry which is preliminary data.</text>
</comment>
<dbReference type="PANTHER" id="PTHR43734:SF4">
    <property type="entry name" value="AMINE OXIDASE DOMAIN-CONTAINING PROTEIN"/>
    <property type="match status" value="1"/>
</dbReference>
<comment type="similarity">
    <text evidence="1">Belongs to the carotenoid/retinoid oxidoreductase family.</text>
</comment>
<dbReference type="Proteomes" id="UP000503820">
    <property type="component" value="Unassembled WGS sequence"/>
</dbReference>
<evidence type="ECO:0000256" key="1">
    <source>
        <dbReference type="ARBA" id="ARBA00006046"/>
    </source>
</evidence>
<gene>
    <name evidence="2" type="ORF">DSM19430T_11090</name>
</gene>